<evidence type="ECO:0000313" key="3">
    <source>
        <dbReference type="EMBL" id="PWN29154.1"/>
    </source>
</evidence>
<keyword evidence="4" id="KW-1185">Reference proteome</keyword>
<dbReference type="OrthoDB" id="190846at2759"/>
<dbReference type="PANTHER" id="PTHR11440">
    <property type="entry name" value="LECITHIN-CHOLESTEROL ACYLTRANSFERASE-RELATED"/>
    <property type="match status" value="1"/>
</dbReference>
<dbReference type="EMBL" id="KZ819664">
    <property type="protein sequence ID" value="PWN29154.1"/>
    <property type="molecule type" value="Genomic_DNA"/>
</dbReference>
<protein>
    <submittedName>
        <fullName evidence="3">LACT-domain-containing protein</fullName>
    </submittedName>
</protein>
<dbReference type="RefSeq" id="XP_025363766.1">
    <property type="nucleotide sequence ID" value="XM_025505740.1"/>
</dbReference>
<dbReference type="InterPro" id="IPR029058">
    <property type="entry name" value="AB_hydrolase_fold"/>
</dbReference>
<gene>
    <name evidence="3" type="ORF">BDZ90DRAFT_231153</name>
</gene>
<keyword evidence="2" id="KW-0472">Membrane</keyword>
<proteinExistence type="predicted"/>
<organism evidence="3 4">
    <name type="scientific">Jaminaea rosea</name>
    <dbReference type="NCBI Taxonomy" id="1569628"/>
    <lineage>
        <taxon>Eukaryota</taxon>
        <taxon>Fungi</taxon>
        <taxon>Dikarya</taxon>
        <taxon>Basidiomycota</taxon>
        <taxon>Ustilaginomycotina</taxon>
        <taxon>Exobasidiomycetes</taxon>
        <taxon>Microstromatales</taxon>
        <taxon>Microstromatales incertae sedis</taxon>
        <taxon>Jaminaea</taxon>
    </lineage>
</organism>
<evidence type="ECO:0000313" key="4">
    <source>
        <dbReference type="Proteomes" id="UP000245884"/>
    </source>
</evidence>
<dbReference type="STRING" id="1569628.A0A316UVX5"/>
<evidence type="ECO:0000256" key="1">
    <source>
        <dbReference type="SAM" id="MobiDB-lite"/>
    </source>
</evidence>
<feature type="compositionally biased region" description="Basic and acidic residues" evidence="1">
    <location>
        <begin position="534"/>
        <end position="562"/>
    </location>
</feature>
<feature type="transmembrane region" description="Helical" evidence="2">
    <location>
        <begin position="156"/>
        <end position="173"/>
    </location>
</feature>
<dbReference type="InterPro" id="IPR003386">
    <property type="entry name" value="LACT/PDAT_acylTrfase"/>
</dbReference>
<keyword evidence="2" id="KW-0812">Transmembrane</keyword>
<dbReference type="GeneID" id="37027563"/>
<feature type="compositionally biased region" description="Low complexity" evidence="1">
    <location>
        <begin position="45"/>
        <end position="70"/>
    </location>
</feature>
<dbReference type="Proteomes" id="UP000245884">
    <property type="component" value="Unassembled WGS sequence"/>
</dbReference>
<dbReference type="SUPFAM" id="SSF53474">
    <property type="entry name" value="alpha/beta-Hydrolases"/>
    <property type="match status" value="1"/>
</dbReference>
<feature type="compositionally biased region" description="Low complexity" evidence="1">
    <location>
        <begin position="1"/>
        <end position="38"/>
    </location>
</feature>
<reference evidence="3 4" key="1">
    <citation type="journal article" date="2018" name="Mol. Biol. Evol.">
        <title>Broad Genomic Sampling Reveals a Smut Pathogenic Ancestry of the Fungal Clade Ustilaginomycotina.</title>
        <authorList>
            <person name="Kijpornyongpan T."/>
            <person name="Mondo S.J."/>
            <person name="Barry K."/>
            <person name="Sandor L."/>
            <person name="Lee J."/>
            <person name="Lipzen A."/>
            <person name="Pangilinan J."/>
            <person name="LaButti K."/>
            <person name="Hainaut M."/>
            <person name="Henrissat B."/>
            <person name="Grigoriev I.V."/>
            <person name="Spatafora J.W."/>
            <person name="Aime M.C."/>
        </authorList>
    </citation>
    <scope>NUCLEOTIDE SEQUENCE [LARGE SCALE GENOMIC DNA]</scope>
    <source>
        <strain evidence="3 4">MCA 5214</strain>
    </source>
</reference>
<name>A0A316UVX5_9BASI</name>
<accession>A0A316UVX5</accession>
<feature type="region of interest" description="Disordered" evidence="1">
    <location>
        <begin position="528"/>
        <end position="566"/>
    </location>
</feature>
<evidence type="ECO:0000256" key="2">
    <source>
        <dbReference type="SAM" id="Phobius"/>
    </source>
</evidence>
<dbReference type="GO" id="GO:0008374">
    <property type="term" value="F:O-acyltransferase activity"/>
    <property type="evidence" value="ECO:0007669"/>
    <property type="project" value="InterPro"/>
</dbReference>
<dbReference type="Pfam" id="PF02450">
    <property type="entry name" value="LCAT"/>
    <property type="match status" value="1"/>
</dbReference>
<dbReference type="Gene3D" id="3.40.50.1820">
    <property type="entry name" value="alpha/beta hydrolase"/>
    <property type="match status" value="1"/>
</dbReference>
<keyword evidence="2" id="KW-1133">Transmembrane helix</keyword>
<sequence>MAPSSSSNASNTPSPLSSSTALPNTNNANASSSASVLSSRRRGAARNLASNGAGSGSGSHTPTSGTSTPPSEDDSLYPNQIVLQRDRSRSRRLPSSTPGRPGLKGRKLPSYTVHAPNTPFDELDLSEVPFLQHADETLLASAAGNAKKGLTRYRRLFFLVGIVLGAAVTWLAAQNAGMDSHIRSLRGILDDQLVSLGVDLSQLDFSLRMPKEFLDLGDNLFSGPKEWLSTKDFRVGRKLAEQGYKTEHPVVLMPGIISTGLESWSTNPDMSGYFRKRLWGTTTMMRTIVMEKEMWIKHLSLDPITGIDPPGIKVRAAEGLDAASYFVSGYWIWSKIIENLSVIGYDTGNLYMASYDWRLSYYNLEVRDRFFTRLKLKIEQNSALTGKKTVLIAHSMGSSVALYFMKWVEASGPGFGNGGDRWCEEHLESFTSIAGTFLGVPKAMAALLSGEMRDTVEVPPAAAYLLEKFFSRRERARLFRTWAGSASMILKGGNAVWGNDTWAPDDHDTAHESHGSLYTFRRPKNVHLGAGDAAEGHDRPTAAAAQHDDATLATSSHHDLSSHHQVQTNLSADSALTWLLQHTPNTFQRMVETNYSVGIEYDPRVVKANSRADRFPTWSNPLEAALPHAPSMKLIAIYGVGKPTERSYYYEKGPFEREDVQAEGDSAQCLDVHCSNATDASPLGFPLARSHWIDATVHDEKASPKIRAGCKMGEGDGTVSLLSLGAMSVEGWKRKRYNPAGMRVVTHELAHEPEAMDLRGGQTTGDHVDILGAWRVNEMVLKVAAGRGHEVEDHFVSDIRDYAARIDWDGEGQA</sequence>
<dbReference type="AlphaFoldDB" id="A0A316UVX5"/>
<dbReference type="GO" id="GO:0006629">
    <property type="term" value="P:lipid metabolic process"/>
    <property type="evidence" value="ECO:0007669"/>
    <property type="project" value="InterPro"/>
</dbReference>
<feature type="region of interest" description="Disordered" evidence="1">
    <location>
        <begin position="1"/>
        <end position="113"/>
    </location>
</feature>